<dbReference type="Proteomes" id="UP001208570">
    <property type="component" value="Unassembled WGS sequence"/>
</dbReference>
<sequence>MVSNMEYHAGLGLSDHAISTCNLQISSKNQKKAEPRFQYHKGDYKKMNQNLLEIDWETDLNTEDAWTFFSSMLNDQIRKYIPTSALSKDKRRIICLTMEAIAKHKRKQQTSKRYRLTGDRFDYIRATTTEKK</sequence>
<accession>A0AAD9KGX8</accession>
<dbReference type="AlphaFoldDB" id="A0AAD9KGX8"/>
<dbReference type="GO" id="GO:0031012">
    <property type="term" value="C:extracellular matrix"/>
    <property type="evidence" value="ECO:0007669"/>
    <property type="project" value="TreeGrafter"/>
</dbReference>
<protein>
    <submittedName>
        <fullName evidence="1">Uncharacterized protein</fullName>
    </submittedName>
</protein>
<comment type="caution">
    <text evidence="1">The sequence shown here is derived from an EMBL/GenBank/DDBJ whole genome shotgun (WGS) entry which is preliminary data.</text>
</comment>
<name>A0AAD9KGX8_9ANNE</name>
<dbReference type="PANTHER" id="PTHR33395:SF22">
    <property type="entry name" value="REVERSE TRANSCRIPTASE DOMAIN-CONTAINING PROTEIN"/>
    <property type="match status" value="1"/>
</dbReference>
<gene>
    <name evidence="1" type="ORF">LSH36_3g20038</name>
</gene>
<keyword evidence="2" id="KW-1185">Reference proteome</keyword>
<dbReference type="PANTHER" id="PTHR33395">
    <property type="entry name" value="TRANSCRIPTASE, PUTATIVE-RELATED-RELATED"/>
    <property type="match status" value="1"/>
</dbReference>
<reference evidence="1" key="1">
    <citation type="journal article" date="2023" name="Mol. Biol. Evol.">
        <title>Third-Generation Sequencing Reveals the Adaptive Role of the Epigenome in Three Deep-Sea Polychaetes.</title>
        <authorList>
            <person name="Perez M."/>
            <person name="Aroh O."/>
            <person name="Sun Y."/>
            <person name="Lan Y."/>
            <person name="Juniper S.K."/>
            <person name="Young C.R."/>
            <person name="Angers B."/>
            <person name="Qian P.Y."/>
        </authorList>
    </citation>
    <scope>NUCLEOTIDE SEQUENCE</scope>
    <source>
        <strain evidence="1">P08H-3</strain>
    </source>
</reference>
<dbReference type="EMBL" id="JAODUP010000003">
    <property type="protein sequence ID" value="KAK2170368.1"/>
    <property type="molecule type" value="Genomic_DNA"/>
</dbReference>
<evidence type="ECO:0000313" key="1">
    <source>
        <dbReference type="EMBL" id="KAK2170368.1"/>
    </source>
</evidence>
<dbReference type="GO" id="GO:0007508">
    <property type="term" value="P:larval heart development"/>
    <property type="evidence" value="ECO:0007669"/>
    <property type="project" value="TreeGrafter"/>
</dbReference>
<evidence type="ECO:0000313" key="2">
    <source>
        <dbReference type="Proteomes" id="UP001208570"/>
    </source>
</evidence>
<dbReference type="GO" id="GO:0061343">
    <property type="term" value="P:cell adhesion involved in heart morphogenesis"/>
    <property type="evidence" value="ECO:0007669"/>
    <property type="project" value="TreeGrafter"/>
</dbReference>
<organism evidence="1 2">
    <name type="scientific">Paralvinella palmiformis</name>
    <dbReference type="NCBI Taxonomy" id="53620"/>
    <lineage>
        <taxon>Eukaryota</taxon>
        <taxon>Metazoa</taxon>
        <taxon>Spiralia</taxon>
        <taxon>Lophotrochozoa</taxon>
        <taxon>Annelida</taxon>
        <taxon>Polychaeta</taxon>
        <taxon>Sedentaria</taxon>
        <taxon>Canalipalpata</taxon>
        <taxon>Terebellida</taxon>
        <taxon>Terebelliformia</taxon>
        <taxon>Alvinellidae</taxon>
        <taxon>Paralvinella</taxon>
    </lineage>
</organism>
<proteinExistence type="predicted"/>